<dbReference type="AlphaFoldDB" id="A0A918V3Q8"/>
<feature type="region of interest" description="Disordered" evidence="1">
    <location>
        <begin position="340"/>
        <end position="369"/>
    </location>
</feature>
<organism evidence="3 4">
    <name type="scientific">Streptomyces echinoruber</name>
    <dbReference type="NCBI Taxonomy" id="68898"/>
    <lineage>
        <taxon>Bacteria</taxon>
        <taxon>Bacillati</taxon>
        <taxon>Actinomycetota</taxon>
        <taxon>Actinomycetes</taxon>
        <taxon>Kitasatosporales</taxon>
        <taxon>Streptomycetaceae</taxon>
        <taxon>Streptomyces</taxon>
    </lineage>
</organism>
<name>A0A918V3Q8_9ACTN</name>
<dbReference type="SUPFAM" id="SSF53098">
    <property type="entry name" value="Ribonuclease H-like"/>
    <property type="match status" value="1"/>
</dbReference>
<dbReference type="InterPro" id="IPR002156">
    <property type="entry name" value="RNaseH_domain"/>
</dbReference>
<sequence length="553" mass="59810">MTITEHTELVRRLADDFTALQEAVLARMNGICAPEIAAALDHASLTGPLTVVLAHADVLARGAVRRAELSARLPERLRHLRAHARKVRRARSQAESVYKEQRARRLAGRSRPVDTLELRVARRAFPAAYAEALRQELRARGLPDGTPQAPESDLARWAWERKTAGDELPAPVRALRDCDDDAFVQALLRDAREEENPYLPHDAVVERWSRHARVALAWGRYAIGQAERDALACSPAARRTRLDALDDAYQDTAVLAARAREALLRATELHDRMQACLTAGPFAELIAQCRAAALARFADTEPELWHGVRELTVRHQAHCREQADGCPRCHRALAAALADAHPADADEDGDADGDGDGYGDGDRPTATVPADGDRYAVLADLPDTAVVAVADAAVGDESALCGYGWAAEDGTTGYGDSLASSSGEAEAIGICAAALSLLEHHEDAPVVLLCDSTEAVDAVDTALRSADPAAAHRTLLFPESRRLMDRLVRHRHRVQVRWLKGHIGHDLNETADAFARLALRRAGGRIPPSAARREEARILRSLGSGAGPLSAAA</sequence>
<evidence type="ECO:0000259" key="2">
    <source>
        <dbReference type="PROSITE" id="PS50879"/>
    </source>
</evidence>
<evidence type="ECO:0000313" key="3">
    <source>
        <dbReference type="EMBL" id="GGZ67911.1"/>
    </source>
</evidence>
<dbReference type="InterPro" id="IPR012337">
    <property type="entry name" value="RNaseH-like_sf"/>
</dbReference>
<dbReference type="RefSeq" id="WP_190055271.1">
    <property type="nucleotide sequence ID" value="NZ_BMWH01000001.1"/>
</dbReference>
<reference evidence="3" key="1">
    <citation type="journal article" date="2014" name="Int. J. Syst. Evol. Microbiol.">
        <title>Complete genome sequence of Corynebacterium casei LMG S-19264T (=DSM 44701T), isolated from a smear-ripened cheese.</title>
        <authorList>
            <consortium name="US DOE Joint Genome Institute (JGI-PGF)"/>
            <person name="Walter F."/>
            <person name="Albersmeier A."/>
            <person name="Kalinowski J."/>
            <person name="Ruckert C."/>
        </authorList>
    </citation>
    <scope>NUCLEOTIDE SEQUENCE</scope>
    <source>
        <strain evidence="3">JCM 5016</strain>
    </source>
</reference>
<reference evidence="3" key="2">
    <citation type="submission" date="2020-09" db="EMBL/GenBank/DDBJ databases">
        <authorList>
            <person name="Sun Q."/>
            <person name="Ohkuma M."/>
        </authorList>
    </citation>
    <scope>NUCLEOTIDE SEQUENCE</scope>
    <source>
        <strain evidence="3">JCM 5016</strain>
    </source>
</reference>
<evidence type="ECO:0000313" key="4">
    <source>
        <dbReference type="Proteomes" id="UP000623010"/>
    </source>
</evidence>
<evidence type="ECO:0000256" key="1">
    <source>
        <dbReference type="SAM" id="MobiDB-lite"/>
    </source>
</evidence>
<dbReference type="EMBL" id="BMWH01000001">
    <property type="protein sequence ID" value="GGZ67911.1"/>
    <property type="molecule type" value="Genomic_DNA"/>
</dbReference>
<dbReference type="Proteomes" id="UP000623010">
    <property type="component" value="Unassembled WGS sequence"/>
</dbReference>
<dbReference type="Pfam" id="PF00075">
    <property type="entry name" value="RNase_H"/>
    <property type="match status" value="1"/>
</dbReference>
<keyword evidence="4" id="KW-1185">Reference proteome</keyword>
<comment type="caution">
    <text evidence="3">The sequence shown here is derived from an EMBL/GenBank/DDBJ whole genome shotgun (WGS) entry which is preliminary data.</text>
</comment>
<dbReference type="GO" id="GO:0004523">
    <property type="term" value="F:RNA-DNA hybrid ribonuclease activity"/>
    <property type="evidence" value="ECO:0007669"/>
    <property type="project" value="InterPro"/>
</dbReference>
<protein>
    <recommendedName>
        <fullName evidence="2">RNase H type-1 domain-containing protein</fullName>
    </recommendedName>
</protein>
<proteinExistence type="predicted"/>
<feature type="compositionally biased region" description="Acidic residues" evidence="1">
    <location>
        <begin position="345"/>
        <end position="359"/>
    </location>
</feature>
<accession>A0A918V3Q8</accession>
<dbReference type="GO" id="GO:0003676">
    <property type="term" value="F:nucleic acid binding"/>
    <property type="evidence" value="ECO:0007669"/>
    <property type="project" value="InterPro"/>
</dbReference>
<dbReference type="PROSITE" id="PS50879">
    <property type="entry name" value="RNASE_H_1"/>
    <property type="match status" value="1"/>
</dbReference>
<dbReference type="Gene3D" id="3.30.420.10">
    <property type="entry name" value="Ribonuclease H-like superfamily/Ribonuclease H"/>
    <property type="match status" value="1"/>
</dbReference>
<feature type="domain" description="RNase H type-1" evidence="2">
    <location>
        <begin position="382"/>
        <end position="520"/>
    </location>
</feature>
<dbReference type="InterPro" id="IPR036397">
    <property type="entry name" value="RNaseH_sf"/>
</dbReference>
<gene>
    <name evidence="3" type="ORF">GCM10010389_01390</name>
</gene>